<sequence length="565" mass="64428">MAQQKGKNKINHRQRQGDWICGSCNNMNFAFRDTCNRCHTQKNYKDKDNENKGFKSALFLTESNGDIPPISDRSNKSSGEKKDNGNNKFSFDKLPSMEPILKQITKETCKKQLNQKSKNMIYLSLNGSAKNAKRLINTIKFTVLNAELKGTENQQYDFYNLNGGFLIKMLQILFFLFSILEGGQTRQNNIINKLFLLYQQNLTVKIMKDMSKKIFEKENQAEVSNNPRHQNKSLTQLVSLSLIGGNRKNDLKALELKNNYTSISSRPLVFCKPEPKLKTQTNSSPQKQSPVKPKQVETQSNELCKLINNYSEPILDYYLELNTLTPKNCLSNHTVSANLRAKMVDWMVEVLTSYKCKDQTFFLAVKLMDSYLAKTTQKHVPQDLHLVGVTTMFMACKFEEIYPVKLQVVHEKIAHKKLTKDEIKDKETSILSSLDFNLVGITVLDVITIVLSILNMSQQLYQITLYLAKLALYDYEFVNSHSYAQIACAALIVSAKIVEQIDQSLSSEVVIPLIVSTLKMDNSDAMDSANKLLSVAKGFEKLYPNLENLKKFSKFQMSDILKTQP</sequence>
<dbReference type="InterPro" id="IPR013763">
    <property type="entry name" value="Cyclin-like_dom"/>
</dbReference>
<name>A0A8S1WVT7_PAROT</name>
<keyword evidence="5" id="KW-0195">Cyclin</keyword>
<feature type="region of interest" description="Disordered" evidence="6">
    <location>
        <begin position="64"/>
        <end position="89"/>
    </location>
</feature>
<evidence type="ECO:0000259" key="8">
    <source>
        <dbReference type="PROSITE" id="PS50199"/>
    </source>
</evidence>
<evidence type="ECO:0000313" key="10">
    <source>
        <dbReference type="Proteomes" id="UP000683925"/>
    </source>
</evidence>
<feature type="region of interest" description="Disordered" evidence="6">
    <location>
        <begin position="275"/>
        <end position="296"/>
    </location>
</feature>
<evidence type="ECO:0000313" key="9">
    <source>
        <dbReference type="EMBL" id="CAD8192947.1"/>
    </source>
</evidence>
<keyword evidence="2 4" id="KW-0863">Zinc-finger</keyword>
<protein>
    <recommendedName>
        <fullName evidence="8">RanBP2-type domain-containing protein</fullName>
    </recommendedName>
</protein>
<dbReference type="InterPro" id="IPR001876">
    <property type="entry name" value="Znf_RanBP2"/>
</dbReference>
<gene>
    <name evidence="9" type="ORF">POCTA_138.1.T1030134</name>
</gene>
<evidence type="ECO:0000256" key="2">
    <source>
        <dbReference type="ARBA" id="ARBA00022771"/>
    </source>
</evidence>
<comment type="caution">
    <text evidence="9">The sequence shown here is derived from an EMBL/GenBank/DDBJ whole genome shotgun (WGS) entry which is preliminary data.</text>
</comment>
<dbReference type="OMA" id="CAALIVR"/>
<feature type="compositionally biased region" description="Basic and acidic residues" evidence="6">
    <location>
        <begin position="73"/>
        <end position="85"/>
    </location>
</feature>
<dbReference type="OrthoDB" id="313090at2759"/>
<dbReference type="SMART" id="SM00547">
    <property type="entry name" value="ZnF_RBZ"/>
    <property type="match status" value="1"/>
</dbReference>
<feature type="transmembrane region" description="Helical" evidence="7">
    <location>
        <begin position="158"/>
        <end position="180"/>
    </location>
</feature>
<evidence type="ECO:0000256" key="6">
    <source>
        <dbReference type="SAM" id="MobiDB-lite"/>
    </source>
</evidence>
<dbReference type="InterPro" id="IPR039361">
    <property type="entry name" value="Cyclin"/>
</dbReference>
<keyword evidence="1" id="KW-0479">Metal-binding</keyword>
<comment type="similarity">
    <text evidence="5">Belongs to the cyclin family.</text>
</comment>
<organism evidence="9 10">
    <name type="scientific">Paramecium octaurelia</name>
    <dbReference type="NCBI Taxonomy" id="43137"/>
    <lineage>
        <taxon>Eukaryota</taxon>
        <taxon>Sar</taxon>
        <taxon>Alveolata</taxon>
        <taxon>Ciliophora</taxon>
        <taxon>Intramacronucleata</taxon>
        <taxon>Oligohymenophorea</taxon>
        <taxon>Peniculida</taxon>
        <taxon>Parameciidae</taxon>
        <taxon>Paramecium</taxon>
    </lineage>
</organism>
<dbReference type="Pfam" id="PF00134">
    <property type="entry name" value="Cyclin_N"/>
    <property type="match status" value="1"/>
</dbReference>
<dbReference type="CDD" id="cd20537">
    <property type="entry name" value="CYCLIN_CCNO-like_rpt2"/>
    <property type="match status" value="1"/>
</dbReference>
<evidence type="ECO:0000256" key="7">
    <source>
        <dbReference type="SAM" id="Phobius"/>
    </source>
</evidence>
<dbReference type="FunFam" id="1.10.472.10:FF:000183">
    <property type="entry name" value="Uncharacterized protein"/>
    <property type="match status" value="1"/>
</dbReference>
<keyword evidence="7" id="KW-0472">Membrane</keyword>
<keyword evidence="3" id="KW-0862">Zinc</keyword>
<dbReference type="InterPro" id="IPR006671">
    <property type="entry name" value="Cyclin_N"/>
</dbReference>
<evidence type="ECO:0000256" key="1">
    <source>
        <dbReference type="ARBA" id="ARBA00022723"/>
    </source>
</evidence>
<accession>A0A8S1WVT7</accession>
<keyword evidence="7" id="KW-0812">Transmembrane</keyword>
<evidence type="ECO:0000256" key="5">
    <source>
        <dbReference type="RuleBase" id="RU000383"/>
    </source>
</evidence>
<dbReference type="GO" id="GO:0008270">
    <property type="term" value="F:zinc ion binding"/>
    <property type="evidence" value="ECO:0007669"/>
    <property type="project" value="UniProtKB-KW"/>
</dbReference>
<dbReference type="PROSITE" id="PS01358">
    <property type="entry name" value="ZF_RANBP2_1"/>
    <property type="match status" value="1"/>
</dbReference>
<dbReference type="PROSITE" id="PS50199">
    <property type="entry name" value="ZF_RANBP2_2"/>
    <property type="match status" value="1"/>
</dbReference>
<dbReference type="Proteomes" id="UP000683925">
    <property type="component" value="Unassembled WGS sequence"/>
</dbReference>
<dbReference type="FunFam" id="1.10.472.10:FF:000089">
    <property type="entry name" value="Cyclin, N-terminal domain containing protein"/>
    <property type="match status" value="1"/>
</dbReference>
<reference evidence="9" key="1">
    <citation type="submission" date="2021-01" db="EMBL/GenBank/DDBJ databases">
        <authorList>
            <consortium name="Genoscope - CEA"/>
            <person name="William W."/>
        </authorList>
    </citation>
    <scope>NUCLEOTIDE SEQUENCE</scope>
</reference>
<dbReference type="SMART" id="SM00385">
    <property type="entry name" value="CYCLIN"/>
    <property type="match status" value="2"/>
</dbReference>
<feature type="domain" description="RanBP2-type" evidence="8">
    <location>
        <begin position="15"/>
        <end position="44"/>
    </location>
</feature>
<feature type="compositionally biased region" description="Polar residues" evidence="6">
    <location>
        <begin position="278"/>
        <end position="289"/>
    </location>
</feature>
<keyword evidence="10" id="KW-1185">Reference proteome</keyword>
<dbReference type="EMBL" id="CAJJDP010000103">
    <property type="protein sequence ID" value="CAD8192947.1"/>
    <property type="molecule type" value="Genomic_DNA"/>
</dbReference>
<evidence type="ECO:0000256" key="4">
    <source>
        <dbReference type="PROSITE-ProRule" id="PRU00322"/>
    </source>
</evidence>
<keyword evidence="7" id="KW-1133">Transmembrane helix</keyword>
<proteinExistence type="inferred from homology"/>
<dbReference type="PANTHER" id="PTHR10177">
    <property type="entry name" value="CYCLINS"/>
    <property type="match status" value="1"/>
</dbReference>
<dbReference type="AlphaFoldDB" id="A0A8S1WVT7"/>
<evidence type="ECO:0000256" key="3">
    <source>
        <dbReference type="ARBA" id="ARBA00022833"/>
    </source>
</evidence>